<dbReference type="OrthoDB" id="6491082at2759"/>
<accession>A0A6M2D512</accession>
<sequence length="164" mass="18205">MLWIASLMLLYGAAIGDDKTNLFKGCVRSRDRRLIPGTCTLAPGRSLPGNPILLRYAHKLLKRRHHQPRKGNLITVLRVVRAALMFTEPPRGNVVRVEFVTVQSDCDQSVRYSPKVCKPVSRKANGLCQAKFLVQYGLSVLQRGWCHTVVGQPAAEQDSASVTP</sequence>
<dbReference type="EMBL" id="GHWJ01008063">
    <property type="protein sequence ID" value="NOV40800.1"/>
    <property type="molecule type" value="Transcribed_RNA"/>
</dbReference>
<dbReference type="KEGG" id="rmp:119168016"/>
<feature type="chain" id="PRO_5026806119" evidence="1">
    <location>
        <begin position="17"/>
        <end position="164"/>
    </location>
</feature>
<dbReference type="VEuPathDB" id="VectorBase:LOC119168016"/>
<evidence type="ECO:0000313" key="2">
    <source>
        <dbReference type="EMBL" id="NOV40800.1"/>
    </source>
</evidence>
<dbReference type="OMA" id="FKGCVRS"/>
<reference evidence="2" key="1">
    <citation type="submission" date="2019-09" db="EMBL/GenBank/DDBJ databases">
        <title>Organ-specific transcriptomic study of the physiology of the cattle tick, Rhipicephalus microplus.</title>
        <authorList>
            <person name="Tirloni L."/>
            <person name="Braz G."/>
            <person name="Gandara A.C.P."/>
            <person name="Sabadin G.A."/>
            <person name="da Silva R.M."/>
            <person name="Guizzo M.G."/>
            <person name="Machado J.A."/>
            <person name="Costa E.P."/>
            <person name="Gomes H.F."/>
            <person name="Moraes J."/>
            <person name="Mota M.B.S."/>
            <person name="Mesquita R.D."/>
            <person name="Alvarenga P.H."/>
            <person name="Alves F."/>
            <person name="Seixas A."/>
            <person name="da Fonseca R.N."/>
            <person name="Fogaca A."/>
            <person name="Logullo C."/>
            <person name="Tanaka A."/>
            <person name="Daffre S."/>
            <person name="Termignoni C."/>
            <person name="Vaz I.S.Jr."/>
            <person name="Oliveira P.L."/>
            <person name="Ribeiro J.M."/>
        </authorList>
    </citation>
    <scope>NUCLEOTIDE SEQUENCE</scope>
    <source>
        <strain evidence="2">Porto Alegre</strain>
    </source>
</reference>
<organism evidence="2">
    <name type="scientific">Rhipicephalus microplus</name>
    <name type="common">Cattle tick</name>
    <name type="synonym">Boophilus microplus</name>
    <dbReference type="NCBI Taxonomy" id="6941"/>
    <lineage>
        <taxon>Eukaryota</taxon>
        <taxon>Metazoa</taxon>
        <taxon>Ecdysozoa</taxon>
        <taxon>Arthropoda</taxon>
        <taxon>Chelicerata</taxon>
        <taxon>Arachnida</taxon>
        <taxon>Acari</taxon>
        <taxon>Parasitiformes</taxon>
        <taxon>Ixodida</taxon>
        <taxon>Ixodoidea</taxon>
        <taxon>Ixodidae</taxon>
        <taxon>Rhipicephalinae</taxon>
        <taxon>Rhipicephalus</taxon>
        <taxon>Boophilus</taxon>
    </lineage>
</organism>
<dbReference type="AlphaFoldDB" id="A0A6M2D512"/>
<keyword evidence="1" id="KW-0732">Signal</keyword>
<dbReference type="RefSeq" id="XP_037275364.1">
    <property type="nucleotide sequence ID" value="XM_037419467.1"/>
</dbReference>
<name>A0A6M2D512_RHIMP</name>
<feature type="signal peptide" evidence="1">
    <location>
        <begin position="1"/>
        <end position="16"/>
    </location>
</feature>
<proteinExistence type="predicted"/>
<evidence type="ECO:0000256" key="1">
    <source>
        <dbReference type="SAM" id="SignalP"/>
    </source>
</evidence>
<protein>
    <submittedName>
        <fullName evidence="2">Putative tick cistatins 1</fullName>
    </submittedName>
</protein>